<dbReference type="AlphaFoldDB" id="A0A5P8M6D0"/>
<reference evidence="1 2" key="1">
    <citation type="submission" date="2019-10" db="EMBL/GenBank/DDBJ databases">
        <title>The completed genome of Lactobacillus harbinensis M1.</title>
        <authorList>
            <person name="Zheng Y."/>
        </authorList>
    </citation>
    <scope>NUCLEOTIDE SEQUENCE [LARGE SCALE GENOMIC DNA]</scope>
    <source>
        <strain evidence="1 2">M1</strain>
    </source>
</reference>
<dbReference type="RefSeq" id="WP_152260853.1">
    <property type="nucleotide sequence ID" value="NZ_CP045143.1"/>
</dbReference>
<evidence type="ECO:0000313" key="2">
    <source>
        <dbReference type="Proteomes" id="UP000326779"/>
    </source>
</evidence>
<dbReference type="Proteomes" id="UP000326779">
    <property type="component" value="Chromosome"/>
</dbReference>
<gene>
    <name evidence="1" type="ORF">D1010_09645</name>
</gene>
<proteinExistence type="predicted"/>
<sequence>MKEKEKTMTLEYTVPERQVESIKRLVEKRLGKPLTYGEFARELIQAGVRHELLLARAKPSSGKEETVHGPQET</sequence>
<accession>A0A5P8M6D0</accession>
<organism evidence="1 2">
    <name type="scientific">Schleiferilactobacillus harbinensis</name>
    <dbReference type="NCBI Taxonomy" id="304207"/>
    <lineage>
        <taxon>Bacteria</taxon>
        <taxon>Bacillati</taxon>
        <taxon>Bacillota</taxon>
        <taxon>Bacilli</taxon>
        <taxon>Lactobacillales</taxon>
        <taxon>Lactobacillaceae</taxon>
        <taxon>Schleiferilactobacillus</taxon>
    </lineage>
</organism>
<dbReference type="KEGG" id="lhb:D1010_09645"/>
<name>A0A5P8M6D0_9LACO</name>
<protein>
    <submittedName>
        <fullName evidence="1">Uncharacterized protein</fullName>
    </submittedName>
</protein>
<dbReference type="EMBL" id="CP045143">
    <property type="protein sequence ID" value="QFR23651.1"/>
    <property type="molecule type" value="Genomic_DNA"/>
</dbReference>
<evidence type="ECO:0000313" key="1">
    <source>
        <dbReference type="EMBL" id="QFR23651.1"/>
    </source>
</evidence>